<dbReference type="NCBIfam" id="TIGR01891">
    <property type="entry name" value="amidohydrolases"/>
    <property type="match status" value="1"/>
</dbReference>
<dbReference type="Gene3D" id="3.30.70.360">
    <property type="match status" value="1"/>
</dbReference>
<name>A0ABR9JKA9_9ACTN</name>
<evidence type="ECO:0000259" key="1">
    <source>
        <dbReference type="Pfam" id="PF07687"/>
    </source>
</evidence>
<protein>
    <submittedName>
        <fullName evidence="2">Hippurate hydrolase</fullName>
        <ecNumber evidence="2">3.5.1.32</ecNumber>
    </submittedName>
</protein>
<dbReference type="EMBL" id="JADBDZ010000001">
    <property type="protein sequence ID" value="MBE1530953.1"/>
    <property type="molecule type" value="Genomic_DNA"/>
</dbReference>
<dbReference type="CDD" id="cd03886">
    <property type="entry name" value="M20_Acy1"/>
    <property type="match status" value="1"/>
</dbReference>
<reference evidence="2 3" key="1">
    <citation type="submission" date="2020-10" db="EMBL/GenBank/DDBJ databases">
        <title>Sequencing the genomes of 1000 actinobacteria strains.</title>
        <authorList>
            <person name="Klenk H.-P."/>
        </authorList>
    </citation>
    <scope>NUCLEOTIDE SEQUENCE [LARGE SCALE GENOMIC DNA]</scope>
    <source>
        <strain evidence="2 3">DSM 46744</strain>
    </source>
</reference>
<keyword evidence="2" id="KW-0378">Hydrolase</keyword>
<evidence type="ECO:0000313" key="2">
    <source>
        <dbReference type="EMBL" id="MBE1530953.1"/>
    </source>
</evidence>
<dbReference type="EC" id="3.5.1.32" evidence="2"/>
<evidence type="ECO:0000313" key="3">
    <source>
        <dbReference type="Proteomes" id="UP000627838"/>
    </source>
</evidence>
<dbReference type="Pfam" id="PF07687">
    <property type="entry name" value="M20_dimer"/>
    <property type="match status" value="1"/>
</dbReference>
<dbReference type="PANTHER" id="PTHR11014">
    <property type="entry name" value="PEPTIDASE M20 FAMILY MEMBER"/>
    <property type="match status" value="1"/>
</dbReference>
<keyword evidence="3" id="KW-1185">Reference proteome</keyword>
<dbReference type="GO" id="GO:0047980">
    <property type="term" value="F:hippurate hydrolase activity"/>
    <property type="evidence" value="ECO:0007669"/>
    <property type="project" value="UniProtKB-EC"/>
</dbReference>
<organism evidence="2 3">
    <name type="scientific">Actinomadura algeriensis</name>
    <dbReference type="NCBI Taxonomy" id="1679523"/>
    <lineage>
        <taxon>Bacteria</taxon>
        <taxon>Bacillati</taxon>
        <taxon>Actinomycetota</taxon>
        <taxon>Actinomycetes</taxon>
        <taxon>Streptosporangiales</taxon>
        <taxon>Thermomonosporaceae</taxon>
        <taxon>Actinomadura</taxon>
    </lineage>
</organism>
<dbReference type="InterPro" id="IPR002933">
    <property type="entry name" value="Peptidase_M20"/>
</dbReference>
<dbReference type="PIRSF" id="PIRSF005962">
    <property type="entry name" value="Pept_M20D_amidohydro"/>
    <property type="match status" value="1"/>
</dbReference>
<dbReference type="InterPro" id="IPR036264">
    <property type="entry name" value="Bact_exopeptidase_dim_dom"/>
</dbReference>
<dbReference type="InterPro" id="IPR017439">
    <property type="entry name" value="Amidohydrolase"/>
</dbReference>
<dbReference type="InterPro" id="IPR011650">
    <property type="entry name" value="Peptidase_M20_dimer"/>
</dbReference>
<dbReference type="Gene3D" id="3.40.630.10">
    <property type="entry name" value="Zn peptidases"/>
    <property type="match status" value="1"/>
</dbReference>
<feature type="domain" description="Peptidase M20 dimerisation" evidence="1">
    <location>
        <begin position="197"/>
        <end position="286"/>
    </location>
</feature>
<gene>
    <name evidence="2" type="ORF">H4W34_000786</name>
</gene>
<dbReference type="RefSeq" id="WP_225961005.1">
    <property type="nucleotide sequence ID" value="NZ_JADBDZ010000001.1"/>
</dbReference>
<sequence>MKVTANSPGDAPGDPFVTRGSALLPALVELRRAIHAEPELGLHLPKTQRRVLDALAPLGLEVHTGTALTSVVAVLRGGRPGPSVLLRADMDALPLREAADVPYRSSNGAMHACGHDLHVAGLVGAARILHAHRDELAGDVVFMFQPGEEGFGGARLMLDEGLLEVTGERPVAAYAVHVGPGPRGTFLTRPGTVTASSSTFSVEVSGRGGHGSRPHEAVDPVPVLAEIVLGLQSFVTRRFDVFDPVVLSVTNLAAGTGAANVIPGSARLSGTVRTMSPEALAVMEAELPRVAAGIADAHGATVSTEVVTGYPSVVNDPATTGRAVDVLRASFGARVVESPRPTMGAEDFSYVTQEVPGTMLMLLASPPGLAGPPAPNHSPHAMFDDGVLGDQAAALALLAARTLAGAAR</sequence>
<dbReference type="SUPFAM" id="SSF55031">
    <property type="entry name" value="Bacterial exopeptidase dimerisation domain"/>
    <property type="match status" value="1"/>
</dbReference>
<dbReference type="Proteomes" id="UP000627838">
    <property type="component" value="Unassembled WGS sequence"/>
</dbReference>
<dbReference type="Pfam" id="PF01546">
    <property type="entry name" value="Peptidase_M20"/>
    <property type="match status" value="1"/>
</dbReference>
<accession>A0ABR9JKA9</accession>
<comment type="caution">
    <text evidence="2">The sequence shown here is derived from an EMBL/GenBank/DDBJ whole genome shotgun (WGS) entry which is preliminary data.</text>
</comment>
<proteinExistence type="predicted"/>
<dbReference type="PANTHER" id="PTHR11014:SF63">
    <property type="entry name" value="METALLOPEPTIDASE, PUTATIVE (AFU_ORTHOLOGUE AFUA_6G09600)-RELATED"/>
    <property type="match status" value="1"/>
</dbReference>
<dbReference type="SUPFAM" id="SSF53187">
    <property type="entry name" value="Zn-dependent exopeptidases"/>
    <property type="match status" value="1"/>
</dbReference>